<keyword evidence="4 6" id="KW-0472">Membrane</keyword>
<dbReference type="EMBL" id="BDSP01000235">
    <property type="protein sequence ID" value="GAX25969.1"/>
    <property type="molecule type" value="Genomic_DNA"/>
</dbReference>
<dbReference type="PANTHER" id="PTHR23241:SF102">
    <property type="entry name" value="LD23009P"/>
    <property type="match status" value="1"/>
</dbReference>
<accession>A0A1Z5KI85</accession>
<feature type="region of interest" description="Disordered" evidence="5">
    <location>
        <begin position="1"/>
        <end position="25"/>
    </location>
</feature>
<evidence type="ECO:0000259" key="7">
    <source>
        <dbReference type="Pfam" id="PF13664"/>
    </source>
</evidence>
<feature type="transmembrane region" description="Helical" evidence="6">
    <location>
        <begin position="154"/>
        <end position="171"/>
    </location>
</feature>
<evidence type="ECO:0000256" key="4">
    <source>
        <dbReference type="ARBA" id="ARBA00023136"/>
    </source>
</evidence>
<reference evidence="8 9" key="1">
    <citation type="journal article" date="2015" name="Plant Cell">
        <title>Oil accumulation by the oleaginous diatom Fistulifera solaris as revealed by the genome and transcriptome.</title>
        <authorList>
            <person name="Tanaka T."/>
            <person name="Maeda Y."/>
            <person name="Veluchamy A."/>
            <person name="Tanaka M."/>
            <person name="Abida H."/>
            <person name="Marechal E."/>
            <person name="Bowler C."/>
            <person name="Muto M."/>
            <person name="Sunaga Y."/>
            <person name="Tanaka M."/>
            <person name="Yoshino T."/>
            <person name="Taniguchi T."/>
            <person name="Fukuda Y."/>
            <person name="Nemoto M."/>
            <person name="Matsumoto M."/>
            <person name="Wong P.S."/>
            <person name="Aburatani S."/>
            <person name="Fujibuchi W."/>
        </authorList>
    </citation>
    <scope>NUCLEOTIDE SEQUENCE [LARGE SCALE GENOMIC DNA]</scope>
    <source>
        <strain evidence="8 9">JPCC DA0580</strain>
    </source>
</reference>
<dbReference type="Pfam" id="PF13664">
    <property type="entry name" value="DUF4149"/>
    <property type="match status" value="1"/>
</dbReference>
<keyword evidence="2 6" id="KW-0812">Transmembrane</keyword>
<gene>
    <name evidence="8" type="ORF">FisN_4Hh547</name>
</gene>
<dbReference type="GO" id="GO:0016020">
    <property type="term" value="C:membrane"/>
    <property type="evidence" value="ECO:0007669"/>
    <property type="project" value="UniProtKB-SubCell"/>
</dbReference>
<feature type="domain" description="TMEM205-like" evidence="7">
    <location>
        <begin position="85"/>
        <end position="183"/>
    </location>
</feature>
<dbReference type="InParanoid" id="A0A1Z5KI85"/>
<sequence length="235" mass="25355">MPGIKSGNMLSPFPAHRSSTQVGGGLLSPRMSAVSSEEWTKPRLHNTATFRTIALLSALLAAGFSSKSPLKLLPAQVLGSVHTISFATWFGTVAYTTFVAGITMFKNLPRQTFGKLQAKLFPKYFALSSFTLALQLITLKSLKAMTGKAAHSSAKALGVALLMTLINQFFLEPKSTSNMMERYELEDKGEQESDRYKTLKANFGKFHGMSSLTNLIGLCAGVAHAVYLSATLVAP</sequence>
<dbReference type="InterPro" id="IPR053009">
    <property type="entry name" value="Xanthocillin_Biosynth-Assoc"/>
</dbReference>
<keyword evidence="9" id="KW-1185">Reference proteome</keyword>
<feature type="transmembrane region" description="Helical" evidence="6">
    <location>
        <begin position="215"/>
        <end position="234"/>
    </location>
</feature>
<evidence type="ECO:0000256" key="1">
    <source>
        <dbReference type="ARBA" id="ARBA00004370"/>
    </source>
</evidence>
<comment type="caution">
    <text evidence="8">The sequence shown here is derived from an EMBL/GenBank/DDBJ whole genome shotgun (WGS) entry which is preliminary data.</text>
</comment>
<feature type="transmembrane region" description="Helical" evidence="6">
    <location>
        <begin position="124"/>
        <end position="142"/>
    </location>
</feature>
<comment type="subcellular location">
    <subcellularLocation>
        <location evidence="1">Membrane</location>
    </subcellularLocation>
</comment>
<protein>
    <recommendedName>
        <fullName evidence="7">TMEM205-like domain-containing protein</fullName>
    </recommendedName>
</protein>
<proteinExistence type="predicted"/>
<evidence type="ECO:0000256" key="3">
    <source>
        <dbReference type="ARBA" id="ARBA00022989"/>
    </source>
</evidence>
<dbReference type="InterPro" id="IPR025423">
    <property type="entry name" value="TMEM205-like"/>
</dbReference>
<evidence type="ECO:0000256" key="5">
    <source>
        <dbReference type="SAM" id="MobiDB-lite"/>
    </source>
</evidence>
<keyword evidence="3 6" id="KW-1133">Transmembrane helix</keyword>
<name>A0A1Z5KI85_FISSO</name>
<feature type="transmembrane region" description="Helical" evidence="6">
    <location>
        <begin position="48"/>
        <end position="65"/>
    </location>
</feature>
<dbReference type="OrthoDB" id="1641132at2759"/>
<dbReference type="AlphaFoldDB" id="A0A1Z5KI85"/>
<evidence type="ECO:0000256" key="6">
    <source>
        <dbReference type="SAM" id="Phobius"/>
    </source>
</evidence>
<dbReference type="Proteomes" id="UP000198406">
    <property type="component" value="Unassembled WGS sequence"/>
</dbReference>
<evidence type="ECO:0000256" key="2">
    <source>
        <dbReference type="ARBA" id="ARBA00022692"/>
    </source>
</evidence>
<feature type="transmembrane region" description="Helical" evidence="6">
    <location>
        <begin position="77"/>
        <end position="104"/>
    </location>
</feature>
<dbReference type="PANTHER" id="PTHR23241">
    <property type="entry name" value="LATE EMBRYOGENESIS ABUNDANT PLANTS LEA-RELATED"/>
    <property type="match status" value="1"/>
</dbReference>
<evidence type="ECO:0000313" key="9">
    <source>
        <dbReference type="Proteomes" id="UP000198406"/>
    </source>
</evidence>
<organism evidence="8 9">
    <name type="scientific">Fistulifera solaris</name>
    <name type="common">Oleaginous diatom</name>
    <dbReference type="NCBI Taxonomy" id="1519565"/>
    <lineage>
        <taxon>Eukaryota</taxon>
        <taxon>Sar</taxon>
        <taxon>Stramenopiles</taxon>
        <taxon>Ochrophyta</taxon>
        <taxon>Bacillariophyta</taxon>
        <taxon>Bacillariophyceae</taxon>
        <taxon>Bacillariophycidae</taxon>
        <taxon>Naviculales</taxon>
        <taxon>Naviculaceae</taxon>
        <taxon>Fistulifera</taxon>
    </lineage>
</organism>
<evidence type="ECO:0000313" key="8">
    <source>
        <dbReference type="EMBL" id="GAX25969.1"/>
    </source>
</evidence>